<feature type="transmembrane region" description="Helical" evidence="1">
    <location>
        <begin position="320"/>
        <end position="338"/>
    </location>
</feature>
<feature type="transmembrane region" description="Helical" evidence="1">
    <location>
        <begin position="192"/>
        <end position="216"/>
    </location>
</feature>
<organism evidence="3 4">
    <name type="scientific">Natribaculum luteum</name>
    <dbReference type="NCBI Taxonomy" id="1586232"/>
    <lineage>
        <taxon>Archaea</taxon>
        <taxon>Methanobacteriati</taxon>
        <taxon>Methanobacteriota</taxon>
        <taxon>Stenosarchaea group</taxon>
        <taxon>Halobacteria</taxon>
        <taxon>Halobacteriales</taxon>
        <taxon>Natrialbaceae</taxon>
        <taxon>Natribaculum</taxon>
    </lineage>
</organism>
<evidence type="ECO:0000313" key="3">
    <source>
        <dbReference type="EMBL" id="MFC4249510.1"/>
    </source>
</evidence>
<dbReference type="RefSeq" id="WP_246973537.1">
    <property type="nucleotide sequence ID" value="NZ_CP095397.1"/>
</dbReference>
<dbReference type="Pfam" id="PF26514">
    <property type="entry name" value="DUF8173"/>
    <property type="match status" value="1"/>
</dbReference>
<dbReference type="AlphaFoldDB" id="A0ABD5P5T3"/>
<dbReference type="EMBL" id="JBHSDJ010000133">
    <property type="protein sequence ID" value="MFC4249510.1"/>
    <property type="molecule type" value="Genomic_DNA"/>
</dbReference>
<dbReference type="InterPro" id="IPR058486">
    <property type="entry name" value="DUF8173"/>
</dbReference>
<dbReference type="Proteomes" id="UP001595821">
    <property type="component" value="Unassembled WGS sequence"/>
</dbReference>
<feature type="transmembrane region" description="Helical" evidence="1">
    <location>
        <begin position="298"/>
        <end position="314"/>
    </location>
</feature>
<feature type="domain" description="DUF8173" evidence="2">
    <location>
        <begin position="196"/>
        <end position="340"/>
    </location>
</feature>
<keyword evidence="1" id="KW-0812">Transmembrane</keyword>
<evidence type="ECO:0000256" key="1">
    <source>
        <dbReference type="SAM" id="Phobius"/>
    </source>
</evidence>
<proteinExistence type="predicted"/>
<feature type="transmembrane region" description="Helical" evidence="1">
    <location>
        <begin position="267"/>
        <end position="291"/>
    </location>
</feature>
<keyword evidence="1" id="KW-0472">Membrane</keyword>
<sequence>MNGSRSTTQQIAVAVVVATIVLGAVPGTALAQSGANAGGTVVVEEGETVDEINALAGTVIVRGTVTGDVSAAAGNIYIYGDVGGDVETASGNLEITGTVGGDVNTAAGNIVVAEGATIGGSLQASTGHVEIDGAIEDDAAIGAETIVLGDNATIGGDLRYAGSLEGNTDAVAGEITRDATLGIDVAPTIQPIAGWLFAVYTFVLNLLLGVALLGLFPRFSAAVADRVATDPVRSGLVGLGVLVGIPILLAAIAITIVGIPITFVGAFVFALLIWVGIVYGRFAVAAWLLSYASLDNRWLALVVGLLGGAILAQIPIVGGLLNFLIFLLGFGALSMGLYGRRRRGRTSPEAAESEGTTVD</sequence>
<feature type="transmembrane region" description="Helical" evidence="1">
    <location>
        <begin position="236"/>
        <end position="261"/>
    </location>
</feature>
<name>A0ABD5P5T3_9EURY</name>
<evidence type="ECO:0000259" key="2">
    <source>
        <dbReference type="Pfam" id="PF26514"/>
    </source>
</evidence>
<protein>
    <submittedName>
        <fullName evidence="3">Polymer-forming cytoskeletal protein</fullName>
    </submittedName>
</protein>
<evidence type="ECO:0000313" key="4">
    <source>
        <dbReference type="Proteomes" id="UP001595821"/>
    </source>
</evidence>
<keyword evidence="1" id="KW-1133">Transmembrane helix</keyword>
<accession>A0ABD5P5T3</accession>
<comment type="caution">
    <text evidence="3">The sequence shown here is derived from an EMBL/GenBank/DDBJ whole genome shotgun (WGS) entry which is preliminary data.</text>
</comment>
<reference evidence="3 4" key="1">
    <citation type="journal article" date="2014" name="Int. J. Syst. Evol. Microbiol.">
        <title>Complete genome sequence of Corynebacterium casei LMG S-19264T (=DSM 44701T), isolated from a smear-ripened cheese.</title>
        <authorList>
            <consortium name="US DOE Joint Genome Institute (JGI-PGF)"/>
            <person name="Walter F."/>
            <person name="Albersmeier A."/>
            <person name="Kalinowski J."/>
            <person name="Ruckert C."/>
        </authorList>
    </citation>
    <scope>NUCLEOTIDE SEQUENCE [LARGE SCALE GENOMIC DNA]</scope>
    <source>
        <strain evidence="3 4">IBRC-M 10912</strain>
    </source>
</reference>
<dbReference type="GeneID" id="71853500"/>
<gene>
    <name evidence="3" type="ORF">ACFOZ7_21685</name>
</gene>